<dbReference type="EnsemblPlants" id="AUR62035491-RA">
    <property type="protein sequence ID" value="AUR62035491-RA:cds"/>
    <property type="gene ID" value="AUR62035491"/>
</dbReference>
<reference evidence="4" key="1">
    <citation type="journal article" date="2017" name="Nature">
        <title>The genome of Chenopodium quinoa.</title>
        <authorList>
            <person name="Jarvis D.E."/>
            <person name="Ho Y.S."/>
            <person name="Lightfoot D.J."/>
            <person name="Schmoeckel S.M."/>
            <person name="Li B."/>
            <person name="Borm T.J.A."/>
            <person name="Ohyanagi H."/>
            <person name="Mineta K."/>
            <person name="Michell C.T."/>
            <person name="Saber N."/>
            <person name="Kharbatia N.M."/>
            <person name="Rupper R.R."/>
            <person name="Sharp A.R."/>
            <person name="Dally N."/>
            <person name="Boughton B.A."/>
            <person name="Woo Y.H."/>
            <person name="Gao G."/>
            <person name="Schijlen E.G.W.M."/>
            <person name="Guo X."/>
            <person name="Momin A.A."/>
            <person name="Negrao S."/>
            <person name="Al-Babili S."/>
            <person name="Gehring C."/>
            <person name="Roessner U."/>
            <person name="Jung C."/>
            <person name="Murphy K."/>
            <person name="Arold S.T."/>
            <person name="Gojobori T."/>
            <person name="van der Linden C.G."/>
            <person name="van Loo E.N."/>
            <person name="Jellen E.N."/>
            <person name="Maughan P.J."/>
            <person name="Tester M."/>
        </authorList>
    </citation>
    <scope>NUCLEOTIDE SEQUENCE [LARGE SCALE GENOMIC DNA]</scope>
    <source>
        <strain evidence="4">cv. PI 614886</strain>
    </source>
</reference>
<dbReference type="InterPro" id="IPR052663">
    <property type="entry name" value="RF_glutamine_MTase_cyano"/>
</dbReference>
<protein>
    <recommendedName>
        <fullName evidence="6">Methyltransferase small domain-containing protein</fullName>
    </recommendedName>
</protein>
<organism evidence="4 5">
    <name type="scientific">Chenopodium quinoa</name>
    <name type="common">Quinoa</name>
    <dbReference type="NCBI Taxonomy" id="63459"/>
    <lineage>
        <taxon>Eukaryota</taxon>
        <taxon>Viridiplantae</taxon>
        <taxon>Streptophyta</taxon>
        <taxon>Embryophyta</taxon>
        <taxon>Tracheophyta</taxon>
        <taxon>Spermatophyta</taxon>
        <taxon>Magnoliopsida</taxon>
        <taxon>eudicotyledons</taxon>
        <taxon>Gunneridae</taxon>
        <taxon>Pentapetalae</taxon>
        <taxon>Caryophyllales</taxon>
        <taxon>Chenopodiaceae</taxon>
        <taxon>Chenopodioideae</taxon>
        <taxon>Atripliceae</taxon>
        <taxon>Chenopodium</taxon>
    </lineage>
</organism>
<accession>A0A803MUH9</accession>
<dbReference type="Pfam" id="PF06325">
    <property type="entry name" value="PrmA"/>
    <property type="match status" value="1"/>
</dbReference>
<reference evidence="4" key="2">
    <citation type="submission" date="2021-03" db="UniProtKB">
        <authorList>
            <consortium name="EnsemblPlants"/>
        </authorList>
    </citation>
    <scope>IDENTIFICATION</scope>
</reference>
<dbReference type="NCBIfam" id="TIGR00536">
    <property type="entry name" value="hemK_fam"/>
    <property type="match status" value="1"/>
</dbReference>
<proteinExistence type="predicted"/>
<dbReference type="PANTHER" id="PTHR47441:SF3">
    <property type="entry name" value="RELEASE FACTOR GLUTAMINE METHYLTRANSFERASE"/>
    <property type="match status" value="1"/>
</dbReference>
<dbReference type="GO" id="GO:0008276">
    <property type="term" value="F:protein methyltransferase activity"/>
    <property type="evidence" value="ECO:0007669"/>
    <property type="project" value="InterPro"/>
</dbReference>
<dbReference type="GO" id="GO:0008757">
    <property type="term" value="F:S-adenosylmethionine-dependent methyltransferase activity"/>
    <property type="evidence" value="ECO:0007669"/>
    <property type="project" value="UniProtKB-ARBA"/>
</dbReference>
<name>A0A803MUH9_CHEQI</name>
<evidence type="ECO:0000256" key="3">
    <source>
        <dbReference type="ARBA" id="ARBA00022691"/>
    </source>
</evidence>
<evidence type="ECO:0000256" key="1">
    <source>
        <dbReference type="ARBA" id="ARBA00022603"/>
    </source>
</evidence>
<evidence type="ECO:0000313" key="4">
    <source>
        <dbReference type="EnsemblPlants" id="AUR62035491-RA:cds"/>
    </source>
</evidence>
<dbReference type="SUPFAM" id="SSF53335">
    <property type="entry name" value="S-adenosyl-L-methionine-dependent methyltransferases"/>
    <property type="match status" value="1"/>
</dbReference>
<keyword evidence="3" id="KW-0949">S-adenosyl-L-methionine</keyword>
<dbReference type="InterPro" id="IPR004556">
    <property type="entry name" value="HemK-like"/>
</dbReference>
<dbReference type="GO" id="GO:0003676">
    <property type="term" value="F:nucleic acid binding"/>
    <property type="evidence" value="ECO:0007669"/>
    <property type="project" value="InterPro"/>
</dbReference>
<dbReference type="AlphaFoldDB" id="A0A803MUH9"/>
<keyword evidence="2" id="KW-0808">Transferase</keyword>
<dbReference type="Gramene" id="AUR62035491-RA">
    <property type="protein sequence ID" value="AUR62035491-RA:cds"/>
    <property type="gene ID" value="AUR62035491"/>
</dbReference>
<dbReference type="CDD" id="cd02440">
    <property type="entry name" value="AdoMet_MTases"/>
    <property type="match status" value="1"/>
</dbReference>
<evidence type="ECO:0008006" key="6">
    <source>
        <dbReference type="Google" id="ProtNLM"/>
    </source>
</evidence>
<dbReference type="GO" id="GO:0032259">
    <property type="term" value="P:methylation"/>
    <property type="evidence" value="ECO:0007669"/>
    <property type="project" value="UniProtKB-KW"/>
</dbReference>
<dbReference type="InterPro" id="IPR029063">
    <property type="entry name" value="SAM-dependent_MTases_sf"/>
</dbReference>
<keyword evidence="5" id="KW-1185">Reference proteome</keyword>
<sequence>MLALKGSYTYLTPLSSTFPLVSSILRTYRKPNYTSFHRFNLVASSSSSVTPISTSPVSISHKPQIPLFLRPPIYSTTLLDLHNFITWAKTLAFSIGSTFAEIDNGPDSTLLVRELNWFLDDAIEDPLIVSQLGVSQIGRLWSKSVGLRASLDDMPETGKIVHLVEKVMGGEFEDLKDGVWADLGTGSGALAIAISRVLGKNGKVIATDLSPVAVAVASYNVERYGLQDLIKVEQGSWFEPLKEFEGQLAGVVSNPPYIPSEDISGLQAEVGRHEPILALDGGEKGMDDLFHLSTRMSIMLKPGGFFVVEVLLSLPL</sequence>
<dbReference type="InterPro" id="IPR002052">
    <property type="entry name" value="DNA_methylase_N6_adenine_CS"/>
</dbReference>
<dbReference type="Gene3D" id="3.40.50.150">
    <property type="entry name" value="Vaccinia Virus protein VP39"/>
    <property type="match status" value="1"/>
</dbReference>
<dbReference type="PANTHER" id="PTHR47441">
    <property type="match status" value="1"/>
</dbReference>
<evidence type="ECO:0000256" key="2">
    <source>
        <dbReference type="ARBA" id="ARBA00022679"/>
    </source>
</evidence>
<dbReference type="PROSITE" id="PS00092">
    <property type="entry name" value="N6_MTASE"/>
    <property type="match status" value="1"/>
</dbReference>
<keyword evidence="1" id="KW-0489">Methyltransferase</keyword>
<evidence type="ECO:0000313" key="5">
    <source>
        <dbReference type="Proteomes" id="UP000596660"/>
    </source>
</evidence>
<dbReference type="Proteomes" id="UP000596660">
    <property type="component" value="Unplaced"/>
</dbReference>